<dbReference type="Pfam" id="PF13483">
    <property type="entry name" value="Lactamase_B_3"/>
    <property type="match status" value="1"/>
</dbReference>
<protein>
    <submittedName>
        <fullName evidence="2">L-ascorbate metabolism protein UlaG, beta-lactamase superfamily</fullName>
    </submittedName>
</protein>
<dbReference type="PANTHER" id="PTHR43546:SF3">
    <property type="entry name" value="UPF0173 METAL-DEPENDENT HYDROLASE MJ1163"/>
    <property type="match status" value="1"/>
</dbReference>
<comment type="caution">
    <text evidence="2">The sequence shown here is derived from an EMBL/GenBank/DDBJ whole genome shotgun (WGS) entry which is preliminary data.</text>
</comment>
<dbReference type="InterPro" id="IPR036866">
    <property type="entry name" value="RibonucZ/Hydroxyglut_hydro"/>
</dbReference>
<dbReference type="OrthoDB" id="9789133at2"/>
<dbReference type="AlphaFoldDB" id="A0A2S8SWC0"/>
<sequence>MKKFLWALALAGTLGSAAHALPNAPDVIPTKNGAIRITPIYHGSLQIEYRGKVIHVDPFSAGDYSGAKKADFMLITHSHPDHFDVKAMKRVRKSGLAIASVVAPPIIVTQIRNAGFTVTPLGGGIPKIAPSGEDISVMNFVFGTVGTKSQFLIKVQALPSYNLVRGPKPGAKFHPKGEFNGYILTLGGKRIYIAGDTEATPEMKALKNIDIAFLPMNLPYTMTPQEAAAGARAFKPKVVYPYHYRFPFTKANDNPQQFAKALAGSGIQVRLRGWYDHPAAK</sequence>
<evidence type="ECO:0000313" key="3">
    <source>
        <dbReference type="Proteomes" id="UP000237684"/>
    </source>
</evidence>
<dbReference type="Gene3D" id="3.60.15.10">
    <property type="entry name" value="Ribonuclease Z/Hydroxyacylglutathione hydrolase-like"/>
    <property type="match status" value="1"/>
</dbReference>
<keyword evidence="3" id="KW-1185">Reference proteome</keyword>
<proteinExistence type="predicted"/>
<dbReference type="EMBL" id="NIGF01000002">
    <property type="protein sequence ID" value="PQV65095.1"/>
    <property type="molecule type" value="Genomic_DNA"/>
</dbReference>
<gene>
    <name evidence="2" type="ORF">B1R32_102102</name>
</gene>
<dbReference type="RefSeq" id="WP_105482406.1">
    <property type="nucleotide sequence ID" value="NZ_NIGF01000002.1"/>
</dbReference>
<dbReference type="SUPFAM" id="SSF56281">
    <property type="entry name" value="Metallo-hydrolase/oxidoreductase"/>
    <property type="match status" value="1"/>
</dbReference>
<feature type="signal peptide" evidence="1">
    <location>
        <begin position="1"/>
        <end position="20"/>
    </location>
</feature>
<dbReference type="FunCoup" id="A0A2S8SWC0">
    <property type="interactions" value="23"/>
</dbReference>
<keyword evidence="1" id="KW-0732">Signal</keyword>
<dbReference type="Proteomes" id="UP000237684">
    <property type="component" value="Unassembled WGS sequence"/>
</dbReference>
<evidence type="ECO:0000256" key="1">
    <source>
        <dbReference type="SAM" id="SignalP"/>
    </source>
</evidence>
<feature type="chain" id="PRO_5015616395" evidence="1">
    <location>
        <begin position="21"/>
        <end position="281"/>
    </location>
</feature>
<accession>A0A2S8SWC0</accession>
<evidence type="ECO:0000313" key="2">
    <source>
        <dbReference type="EMBL" id="PQV65095.1"/>
    </source>
</evidence>
<reference evidence="2 3" key="1">
    <citation type="journal article" date="2018" name="Syst. Appl. Microbiol.">
        <title>Abditibacterium utsteinense sp. nov., the first cultivated member of candidate phylum FBP, isolated from ice-free Antarctic soil samples.</title>
        <authorList>
            <person name="Tahon G."/>
            <person name="Tytgat B."/>
            <person name="Lebbe L."/>
            <person name="Carlier A."/>
            <person name="Willems A."/>
        </authorList>
    </citation>
    <scope>NUCLEOTIDE SEQUENCE [LARGE SCALE GENOMIC DNA]</scope>
    <source>
        <strain evidence="2 3">LMG 29911</strain>
    </source>
</reference>
<dbReference type="PANTHER" id="PTHR43546">
    <property type="entry name" value="UPF0173 METAL-DEPENDENT HYDROLASE MJ1163-RELATED"/>
    <property type="match status" value="1"/>
</dbReference>
<dbReference type="InParanoid" id="A0A2S8SWC0"/>
<organism evidence="2 3">
    <name type="scientific">Abditibacterium utsteinense</name>
    <dbReference type="NCBI Taxonomy" id="1960156"/>
    <lineage>
        <taxon>Bacteria</taxon>
        <taxon>Pseudomonadati</taxon>
        <taxon>Abditibacteriota</taxon>
        <taxon>Abditibacteriia</taxon>
        <taxon>Abditibacteriales</taxon>
        <taxon>Abditibacteriaceae</taxon>
        <taxon>Abditibacterium</taxon>
    </lineage>
</organism>
<name>A0A2S8SWC0_9BACT</name>
<dbReference type="InterPro" id="IPR050114">
    <property type="entry name" value="UPF0173_UPF0282_UlaG_hydrolase"/>
</dbReference>